<evidence type="ECO:0000313" key="1">
    <source>
        <dbReference type="EMBL" id="TSC93865.1"/>
    </source>
</evidence>
<reference evidence="1 2" key="1">
    <citation type="submission" date="2017-07" db="EMBL/GenBank/DDBJ databases">
        <title>Mechanisms for carbon and nitrogen cycling indicate functional differentiation within the Candidate Phyla Radiation.</title>
        <authorList>
            <person name="Danczak R.E."/>
            <person name="Johnston M.D."/>
            <person name="Kenah C."/>
            <person name="Slattery M."/>
            <person name="Wrighton K.C."/>
            <person name="Wilkins M.J."/>
        </authorList>
    </citation>
    <scope>NUCLEOTIDE SEQUENCE [LARGE SCALE GENOMIC DNA]</scope>
    <source>
        <strain evidence="1">Athens1014_28</strain>
    </source>
</reference>
<evidence type="ECO:0000313" key="2">
    <source>
        <dbReference type="Proteomes" id="UP000316495"/>
    </source>
</evidence>
<proteinExistence type="predicted"/>
<gene>
    <name evidence="1" type="ORF">Athens101428_499</name>
</gene>
<comment type="caution">
    <text evidence="1">The sequence shown here is derived from an EMBL/GenBank/DDBJ whole genome shotgun (WGS) entry which is preliminary data.</text>
</comment>
<name>A0A554LLV1_9BACT</name>
<dbReference type="Proteomes" id="UP000316495">
    <property type="component" value="Unassembled WGS sequence"/>
</dbReference>
<sequence>MNEKRMLEEKEARRIELKNQAKAERQRHDIQLIEEKFAGRKKEIILEDYLCANPECGTDEYLEIFEEEIIKGRGRSRRTVRYVVGYECPKCKREFETLLNSLNREKTLARLARVEKRCEQEIAKLRKRNLKY</sequence>
<dbReference type="AlphaFoldDB" id="A0A554LLV1"/>
<dbReference type="EMBL" id="VMGN01000026">
    <property type="protein sequence ID" value="TSC93865.1"/>
    <property type="molecule type" value="Genomic_DNA"/>
</dbReference>
<accession>A0A554LLV1</accession>
<organism evidence="1 2">
    <name type="scientific">Candidatus Berkelbacteria bacterium Athens1014_28</name>
    <dbReference type="NCBI Taxonomy" id="2017145"/>
    <lineage>
        <taxon>Bacteria</taxon>
        <taxon>Candidatus Berkelbacteria</taxon>
    </lineage>
</organism>
<protein>
    <submittedName>
        <fullName evidence="1">Uncharacterized protein</fullName>
    </submittedName>
</protein>